<dbReference type="PANTHER" id="PTHR34389:SF2">
    <property type="entry name" value="L-RHAMNOSE MUTAROTASE"/>
    <property type="match status" value="1"/>
</dbReference>
<name>A0A516Q4I3_9ACTN</name>
<proteinExistence type="predicted"/>
<dbReference type="EMBL" id="CP041692">
    <property type="protein sequence ID" value="QDP98282.1"/>
    <property type="molecule type" value="Genomic_DNA"/>
</dbReference>
<protein>
    <submittedName>
        <fullName evidence="1">L-rhamnose mutarotase</fullName>
    </submittedName>
</protein>
<dbReference type="AlphaFoldDB" id="A0A516Q4I3"/>
<evidence type="ECO:0000313" key="1">
    <source>
        <dbReference type="EMBL" id="QDP98282.1"/>
    </source>
</evidence>
<keyword evidence="2" id="KW-1185">Reference proteome</keyword>
<reference evidence="1 2" key="1">
    <citation type="submission" date="2019-07" db="EMBL/GenBank/DDBJ databases">
        <title>Microlunatus dokdonensis sp. nov. isolated from the rhizospheric soil of the wild plant Elymus tsukushiensis.</title>
        <authorList>
            <person name="Ghim S.-Y."/>
            <person name="Hwang Y.-J."/>
            <person name="Son J.-S."/>
            <person name="Shin J.-H."/>
        </authorList>
    </citation>
    <scope>NUCLEOTIDE SEQUENCE [LARGE SCALE GENOMIC DNA]</scope>
    <source>
        <strain evidence="1 2">KUDC0627</strain>
    </source>
</reference>
<evidence type="ECO:0000313" key="2">
    <source>
        <dbReference type="Proteomes" id="UP000319263"/>
    </source>
</evidence>
<dbReference type="InterPro" id="IPR011008">
    <property type="entry name" value="Dimeric_a/b-barrel"/>
</dbReference>
<dbReference type="OrthoDB" id="9799608at2"/>
<accession>A0A516Q4I3</accession>
<dbReference type="Gene3D" id="3.30.70.100">
    <property type="match status" value="1"/>
</dbReference>
<dbReference type="GO" id="GO:0016857">
    <property type="term" value="F:racemase and epimerase activity, acting on carbohydrates and derivatives"/>
    <property type="evidence" value="ECO:0007669"/>
    <property type="project" value="InterPro"/>
</dbReference>
<dbReference type="SUPFAM" id="SSF54909">
    <property type="entry name" value="Dimeric alpha+beta barrel"/>
    <property type="match status" value="1"/>
</dbReference>
<dbReference type="RefSeq" id="WP_143988223.1">
    <property type="nucleotide sequence ID" value="NZ_CP041692.1"/>
</dbReference>
<gene>
    <name evidence="1" type="ORF">FOE78_22360</name>
</gene>
<organism evidence="1 2">
    <name type="scientific">Microlunatus elymi</name>
    <dbReference type="NCBI Taxonomy" id="2596828"/>
    <lineage>
        <taxon>Bacteria</taxon>
        <taxon>Bacillati</taxon>
        <taxon>Actinomycetota</taxon>
        <taxon>Actinomycetes</taxon>
        <taxon>Propionibacteriales</taxon>
        <taxon>Propionibacteriaceae</taxon>
        <taxon>Microlunatus</taxon>
    </lineage>
</organism>
<sequence length="109" mass="12797">MQRIAQIIQLKSDQIDEYKRIHAEVWPGVLAQIAASKIKNYSIFLREPENLLFAYLEYHGDDYAADMARMAEDETTQRWWKITDPMQQPLDTVADGQWWAPADEVFHVD</sequence>
<dbReference type="KEGG" id="mik:FOE78_22360"/>
<dbReference type="Proteomes" id="UP000319263">
    <property type="component" value="Chromosome"/>
</dbReference>
<dbReference type="Pfam" id="PF05336">
    <property type="entry name" value="rhaM"/>
    <property type="match status" value="1"/>
</dbReference>
<dbReference type="PANTHER" id="PTHR34389">
    <property type="entry name" value="L-RHAMNOSE MUTAROTASE"/>
    <property type="match status" value="1"/>
</dbReference>
<dbReference type="InterPro" id="IPR008000">
    <property type="entry name" value="Rham/fucose_mutarotase"/>
</dbReference>